<evidence type="ECO:0000313" key="5">
    <source>
        <dbReference type="Proteomes" id="UP000321328"/>
    </source>
</evidence>
<comment type="caution">
    <text evidence="4">The sequence shown here is derived from an EMBL/GenBank/DDBJ whole genome shotgun (WGS) entry which is preliminary data.</text>
</comment>
<evidence type="ECO:0000259" key="2">
    <source>
        <dbReference type="Pfam" id="PF01494"/>
    </source>
</evidence>
<dbReference type="STRING" id="1123024.GCA_000423625_01896"/>
<dbReference type="PANTHER" id="PTHR47469">
    <property type="entry name" value="MONOOXYGENASE-LIKE"/>
    <property type="match status" value="1"/>
</dbReference>
<dbReference type="GO" id="GO:0071949">
    <property type="term" value="F:FAD binding"/>
    <property type="evidence" value="ECO:0007669"/>
    <property type="project" value="InterPro"/>
</dbReference>
<dbReference type="EMBL" id="BJVI01000050">
    <property type="protein sequence ID" value="GEL19905.1"/>
    <property type="molecule type" value="Genomic_DNA"/>
</dbReference>
<proteinExistence type="predicted"/>
<evidence type="ECO:0000259" key="1">
    <source>
        <dbReference type="Pfam" id="PF00070"/>
    </source>
</evidence>
<dbReference type="InterPro" id="IPR054707">
    <property type="entry name" value="DhpH_subs-bd"/>
</dbReference>
<dbReference type="PANTHER" id="PTHR47469:SF2">
    <property type="entry name" value="OS06G0597600 PROTEIN"/>
    <property type="match status" value="1"/>
</dbReference>
<dbReference type="Pfam" id="PF00070">
    <property type="entry name" value="Pyr_redox"/>
    <property type="match status" value="1"/>
</dbReference>
<feature type="domain" description="Pyridine nucleotide-disulphide oxidoreductase N-terminal" evidence="1">
    <location>
        <begin position="7"/>
        <end position="40"/>
    </location>
</feature>
<feature type="domain" description="2,6-dihydroxypyridine 3-monooxygenase substrate binding" evidence="3">
    <location>
        <begin position="166"/>
        <end position="294"/>
    </location>
</feature>
<dbReference type="NCBIfam" id="NF005566">
    <property type="entry name" value="PRK07236.1"/>
    <property type="match status" value="1"/>
</dbReference>
<evidence type="ECO:0008006" key="6">
    <source>
        <dbReference type="Google" id="ProtNLM"/>
    </source>
</evidence>
<reference evidence="4 5" key="1">
    <citation type="submission" date="2019-07" db="EMBL/GenBank/DDBJ databases">
        <title>Whole genome shotgun sequence of Pseudonocardia asaccharolytica NBRC 16224.</title>
        <authorList>
            <person name="Hosoyama A."/>
            <person name="Uohara A."/>
            <person name="Ohji S."/>
            <person name="Ichikawa N."/>
        </authorList>
    </citation>
    <scope>NUCLEOTIDE SEQUENCE [LARGE SCALE GENOMIC DNA]</scope>
    <source>
        <strain evidence="4 5">NBRC 16224</strain>
    </source>
</reference>
<accession>A0A511D564</accession>
<evidence type="ECO:0000313" key="4">
    <source>
        <dbReference type="EMBL" id="GEL19905.1"/>
    </source>
</evidence>
<evidence type="ECO:0000259" key="3">
    <source>
        <dbReference type="Pfam" id="PF22607"/>
    </source>
</evidence>
<dbReference type="SUPFAM" id="SSF51905">
    <property type="entry name" value="FAD/NAD(P)-binding domain"/>
    <property type="match status" value="1"/>
</dbReference>
<dbReference type="InterPro" id="IPR036188">
    <property type="entry name" value="FAD/NAD-bd_sf"/>
</dbReference>
<sequence>MPAVPTVAVVGGSLGGLTAALVLTDIGCDVTVLERSSARLEARGAGIAVLDETMRWFAEKTEIDPGSLCSATSFIRFLDAGGGLVHERAHGYRFSSWNTIYRALLAQLPAERYELGREVGSISSRAGDVEVVLARGQRRRVELVVAADGVASGTRAALLPQVAPSYSGYVAWRGTMPESALRPATFAALADAITYQVLPGSHVLVYPIPGPSGALAAGERLMNFVWYRNVAAGPAFTDLMTGRDGRSHPVSLPPGATREKHVERLRSDAADLLAPVLAEAVLGVAEPFVQAVFDVEVPRMAFGRICLVGDAAFAIRPHAAAGTAKAAADGWELAAQLVAHGGAVEPALAEWERRQLALGRTVLERSRRIGDASQRHATFTPGDPVLIFGLRGPGR</sequence>
<dbReference type="AlphaFoldDB" id="A0A511D564"/>
<gene>
    <name evidence="4" type="ORF">PA7_37420</name>
</gene>
<dbReference type="Proteomes" id="UP000321328">
    <property type="component" value="Unassembled WGS sequence"/>
</dbReference>
<dbReference type="Gene3D" id="3.50.50.60">
    <property type="entry name" value="FAD/NAD(P)-binding domain"/>
    <property type="match status" value="2"/>
</dbReference>
<dbReference type="PRINTS" id="PR00420">
    <property type="entry name" value="RNGMNOXGNASE"/>
</dbReference>
<dbReference type="InterPro" id="IPR002938">
    <property type="entry name" value="FAD-bd"/>
</dbReference>
<protein>
    <recommendedName>
        <fullName evidence="6">Monooxygenase</fullName>
    </recommendedName>
</protein>
<dbReference type="InterPro" id="IPR039648">
    <property type="entry name" value="DHPH_N"/>
</dbReference>
<dbReference type="OrthoDB" id="9782160at2"/>
<feature type="domain" description="FAD-binding" evidence="2">
    <location>
        <begin position="298"/>
        <end position="365"/>
    </location>
</feature>
<dbReference type="Pfam" id="PF01494">
    <property type="entry name" value="FAD_binding_3"/>
    <property type="match status" value="1"/>
</dbReference>
<dbReference type="InterPro" id="IPR053212">
    <property type="entry name" value="DHP_3-monooxygenase"/>
</dbReference>
<name>A0A511D564_9PSEU</name>
<organism evidence="4 5">
    <name type="scientific">Pseudonocardia asaccharolytica DSM 44247 = NBRC 16224</name>
    <dbReference type="NCBI Taxonomy" id="1123024"/>
    <lineage>
        <taxon>Bacteria</taxon>
        <taxon>Bacillati</taxon>
        <taxon>Actinomycetota</taxon>
        <taxon>Actinomycetes</taxon>
        <taxon>Pseudonocardiales</taxon>
        <taxon>Pseudonocardiaceae</taxon>
        <taxon>Pseudonocardia</taxon>
    </lineage>
</organism>
<keyword evidence="5" id="KW-1185">Reference proteome</keyword>
<dbReference type="Pfam" id="PF22607">
    <property type="entry name" value="FAD_binding-like"/>
    <property type="match status" value="1"/>
</dbReference>
<dbReference type="SUPFAM" id="SSF54373">
    <property type="entry name" value="FAD-linked reductases, C-terminal domain"/>
    <property type="match status" value="1"/>
</dbReference>